<feature type="compositionally biased region" description="Basic and acidic residues" evidence="1">
    <location>
        <begin position="550"/>
        <end position="576"/>
    </location>
</feature>
<feature type="compositionally biased region" description="Polar residues" evidence="1">
    <location>
        <begin position="1090"/>
        <end position="1100"/>
    </location>
</feature>
<feature type="region of interest" description="Disordered" evidence="1">
    <location>
        <begin position="1117"/>
        <end position="1145"/>
    </location>
</feature>
<evidence type="ECO:0000259" key="2">
    <source>
        <dbReference type="SMART" id="SM00460"/>
    </source>
</evidence>
<feature type="region of interest" description="Disordered" evidence="1">
    <location>
        <begin position="526"/>
        <end position="615"/>
    </location>
</feature>
<dbReference type="InterPro" id="IPR038765">
    <property type="entry name" value="Papain-like_cys_pep_sf"/>
</dbReference>
<evidence type="ECO:0000313" key="4">
    <source>
        <dbReference type="Proteomes" id="UP001481413"/>
    </source>
</evidence>
<reference evidence="3 4" key="1">
    <citation type="submission" date="2024-04" db="EMBL/GenBank/DDBJ databases">
        <title>Draft genome sequence of Thalassolituus maritimus NBRC 116585.</title>
        <authorList>
            <person name="Miyakawa T."/>
            <person name="Kusuya Y."/>
            <person name="Miura T."/>
        </authorList>
    </citation>
    <scope>NUCLEOTIDE SEQUENCE [LARGE SCALE GENOMIC DNA]</scope>
    <source>
        <strain evidence="3 4">5NW40-0001</strain>
    </source>
</reference>
<protein>
    <submittedName>
        <fullName evidence="3">Transglutaminase family protein</fullName>
    </submittedName>
</protein>
<dbReference type="Pfam" id="PF01841">
    <property type="entry name" value="Transglut_core"/>
    <property type="match status" value="1"/>
</dbReference>
<proteinExistence type="predicted"/>
<dbReference type="PANTHER" id="PTHR33490">
    <property type="entry name" value="BLR5614 PROTEIN-RELATED"/>
    <property type="match status" value="1"/>
</dbReference>
<keyword evidence="4" id="KW-1185">Reference proteome</keyword>
<dbReference type="SMART" id="SM00460">
    <property type="entry name" value="TGc"/>
    <property type="match status" value="1"/>
</dbReference>
<name>A0ABP9ZXQ0_9GAMM</name>
<dbReference type="InterPro" id="IPR013589">
    <property type="entry name" value="Bac_transglu_N"/>
</dbReference>
<gene>
    <name evidence="3" type="ORF">NBRC116585_10260</name>
</gene>
<organism evidence="3 4">
    <name type="scientific">Thalassolituus maritimus</name>
    <dbReference type="NCBI Taxonomy" id="484498"/>
    <lineage>
        <taxon>Bacteria</taxon>
        <taxon>Pseudomonadati</taxon>
        <taxon>Pseudomonadota</taxon>
        <taxon>Gammaproteobacteria</taxon>
        <taxon>Oceanospirillales</taxon>
        <taxon>Oceanospirillaceae</taxon>
        <taxon>Thalassolituus</taxon>
    </lineage>
</organism>
<dbReference type="Gene3D" id="3.10.620.30">
    <property type="match status" value="1"/>
</dbReference>
<comment type="caution">
    <text evidence="3">The sequence shown here is derived from an EMBL/GenBank/DDBJ whole genome shotgun (WGS) entry which is preliminary data.</text>
</comment>
<sequence length="1145" mass="130332">MTITVALNHKTRYDFDRPVSLSPHVVRLRPAPHSRTPIRAYSLKIEPEEHFVNWQQDPYGNFQARLVFPEKTRTLSVEVEVIADMTVINPFDFFIEEYAETFPFTYEKDLKKELEPYLHCTTEGEMFTTLLESIPREEKRTIDFLVDINMRLQQDIDYLVRMEPGVQTPEETLEKGKGSCRDSAWLMVQLLRHMGLAARFASGYLVQLKSDEKSLDGPSGPEEDFTDLHAWCEVYLPGAGWVGLDPTSGLFASEGHIPLACTPEPSSAAPISGFTDECEVEFSFSNEVTRFHEDPRVTKPYTESEWADALALGEKVDRILEDEDIRLTMGGEPTFVSIDDMESAQWNTEALGKDKLALSKTLLLRLRDHFAPQGLLHYGQGKWYPGEEVPRWALGLFWRTDGLPLWQDKTLLARVDKDYGHTEGDARAFSQRLAELLNVPTRCAQPAYEDGLHYLLQEQNLPEDIDSRIASSKDSLERRRLARVLEQGLDTPTGYVLPLEWNFYGHCWQSSEWSFRRGRLTLIPGDSPMGLRLPLESLPPAEEDNLPQEADPHRQTEPLESAEHAVKQALSRDERLTYQAQPQSVGSTASLQKQTRQEQAAQNEAQQKQSAQKTDDYRWKNLVRTALGIEAREGKLHLFLPPLPYLESYVNLLALIEQTAKELELPVIIEGYEPPKDHRMQKLLVTPDPGVIEVNIHPATNWADMVSNMTELYQAAKESRLSTEKFMLDGRHTGTGGGNHITLGGATPSDSPFLRRPDLLRSFVTFWQNHPSLSYLFSGAFIGPTSQAPRVDEGRDEALYELEIAFQQMPEGEVAQPWLVDRLLRNLLIDMTGNTHRAEFCIDKLFAPGSSSGRLGILEFRGFEMPPHSRMALVQALLLRALVVRFWRKPYKQKLERWGTRLHDQFMLPHYIWQDIKDVAADLREHGLNFRAEWLLPFREFRFPHYGTVNLGDMSLELSWAIEPWNVLGEEMSSFGTARYVDSSIERLQVRVTGMTGSRYVLACNGRKVPLRATGKHGEFVAGVRYKAWAPPSALHPTIGVQVPLHFDLIDTWNGRSVGGATYHVSHPGGRSYDVFPVNAAEAESRRGNRFTTTEHTQGPYTPRPEVDALREFRPHNDVRPMSAPSEEEYDEYPLTLDLRTQPNC</sequence>
<feature type="compositionally biased region" description="Polar residues" evidence="1">
    <location>
        <begin position="578"/>
        <end position="594"/>
    </location>
</feature>
<evidence type="ECO:0000256" key="1">
    <source>
        <dbReference type="SAM" id="MobiDB-lite"/>
    </source>
</evidence>
<evidence type="ECO:0000313" key="3">
    <source>
        <dbReference type="EMBL" id="GAA6144909.1"/>
    </source>
</evidence>
<dbReference type="EMBL" id="BAABWH010000002">
    <property type="protein sequence ID" value="GAA6144909.1"/>
    <property type="molecule type" value="Genomic_DNA"/>
</dbReference>
<dbReference type="SUPFAM" id="SSF54001">
    <property type="entry name" value="Cysteine proteinases"/>
    <property type="match status" value="1"/>
</dbReference>
<dbReference type="InterPro" id="IPR002931">
    <property type="entry name" value="Transglutaminase-like"/>
</dbReference>
<dbReference type="Proteomes" id="UP001481413">
    <property type="component" value="Unassembled WGS sequence"/>
</dbReference>
<accession>A0ABP9ZXQ0</accession>
<dbReference type="RefSeq" id="WP_353293845.1">
    <property type="nucleotide sequence ID" value="NZ_BAABWH010000002.1"/>
</dbReference>
<dbReference type="Pfam" id="PF09899">
    <property type="entry name" value="DUF2126"/>
    <property type="match status" value="1"/>
</dbReference>
<dbReference type="PANTHER" id="PTHR33490:SF1">
    <property type="entry name" value="SLL1233 PROTEIN"/>
    <property type="match status" value="1"/>
</dbReference>
<feature type="compositionally biased region" description="Low complexity" evidence="1">
    <location>
        <begin position="597"/>
        <end position="612"/>
    </location>
</feature>
<dbReference type="Pfam" id="PF08379">
    <property type="entry name" value="Bact_transglu_N"/>
    <property type="match status" value="1"/>
</dbReference>
<feature type="region of interest" description="Disordered" evidence="1">
    <location>
        <begin position="1084"/>
        <end position="1105"/>
    </location>
</feature>
<feature type="domain" description="Transglutaminase-like" evidence="2">
    <location>
        <begin position="172"/>
        <end position="248"/>
    </location>
</feature>
<dbReference type="InterPro" id="IPR018667">
    <property type="entry name" value="DUF2126"/>
</dbReference>